<dbReference type="Pfam" id="PF13366">
    <property type="entry name" value="PDDEXK_3"/>
    <property type="match status" value="1"/>
</dbReference>
<protein>
    <recommendedName>
        <fullName evidence="3">GxxExxY protein</fullName>
    </recommendedName>
</protein>
<name>B4VHN2_9CYAN</name>
<organism evidence="1 2">
    <name type="scientific">Coleofasciculus chthonoplastes PCC 7420</name>
    <dbReference type="NCBI Taxonomy" id="118168"/>
    <lineage>
        <taxon>Bacteria</taxon>
        <taxon>Bacillati</taxon>
        <taxon>Cyanobacteriota</taxon>
        <taxon>Cyanophyceae</taxon>
        <taxon>Coleofasciculales</taxon>
        <taxon>Coleofasciculaceae</taxon>
        <taxon>Coleofasciculus</taxon>
    </lineage>
</organism>
<sequence length="125" mass="14084">MTENEVSGKVIGLAMKVHTALGPGLLESAYEACLRYELNKAGLNFEPQKPLPLVYEEIRLECGYRVDLLVENKVMVELKAVDTLHPIHTAQLLTYLKLSHQKLGLLINFNVIHLKDGIKRVVNHL</sequence>
<dbReference type="EMBL" id="DS989841">
    <property type="protein sequence ID" value="EDX78735.1"/>
    <property type="molecule type" value="Genomic_DNA"/>
</dbReference>
<reference evidence="1 2" key="1">
    <citation type="submission" date="2008-07" db="EMBL/GenBank/DDBJ databases">
        <authorList>
            <person name="Tandeau de Marsac N."/>
            <person name="Ferriera S."/>
            <person name="Johnson J."/>
            <person name="Kravitz S."/>
            <person name="Beeson K."/>
            <person name="Sutton G."/>
            <person name="Rogers Y.-H."/>
            <person name="Friedman R."/>
            <person name="Frazier M."/>
            <person name="Venter J.C."/>
        </authorList>
    </citation>
    <scope>NUCLEOTIDE SEQUENCE [LARGE SCALE GENOMIC DNA]</scope>
    <source>
        <strain evidence="1 2">PCC 7420</strain>
    </source>
</reference>
<gene>
    <name evidence="1" type="ORF">MC7420_7388</name>
</gene>
<evidence type="ECO:0000313" key="1">
    <source>
        <dbReference type="EMBL" id="EDX78735.1"/>
    </source>
</evidence>
<dbReference type="HOGENOM" id="CLU_134960_1_0_3"/>
<dbReference type="Proteomes" id="UP000003835">
    <property type="component" value="Unassembled WGS sequence"/>
</dbReference>
<dbReference type="InterPro" id="IPR026350">
    <property type="entry name" value="GxxExxY"/>
</dbReference>
<dbReference type="eggNOG" id="COG0614">
    <property type="taxonomic scope" value="Bacteria"/>
</dbReference>
<dbReference type="OrthoDB" id="9806869at2"/>
<dbReference type="RefSeq" id="WP_006098212.1">
    <property type="nucleotide sequence ID" value="NZ_DS989841.1"/>
</dbReference>
<dbReference type="NCBIfam" id="TIGR04256">
    <property type="entry name" value="GxxExxY"/>
    <property type="match status" value="1"/>
</dbReference>
<proteinExistence type="predicted"/>
<evidence type="ECO:0008006" key="3">
    <source>
        <dbReference type="Google" id="ProtNLM"/>
    </source>
</evidence>
<evidence type="ECO:0000313" key="2">
    <source>
        <dbReference type="Proteomes" id="UP000003835"/>
    </source>
</evidence>
<dbReference type="STRING" id="118168.MC7420_7388"/>
<dbReference type="AlphaFoldDB" id="B4VHN2"/>
<keyword evidence="2" id="KW-1185">Reference proteome</keyword>
<accession>B4VHN2</accession>